<dbReference type="EMBL" id="KN838925">
    <property type="protein sequence ID" value="KIJ92238.1"/>
    <property type="molecule type" value="Genomic_DNA"/>
</dbReference>
<accession>A0A0C9WUL2</accession>
<organism evidence="1 2">
    <name type="scientific">Laccaria amethystina LaAM-08-1</name>
    <dbReference type="NCBI Taxonomy" id="1095629"/>
    <lineage>
        <taxon>Eukaryota</taxon>
        <taxon>Fungi</taxon>
        <taxon>Dikarya</taxon>
        <taxon>Basidiomycota</taxon>
        <taxon>Agaricomycotina</taxon>
        <taxon>Agaricomycetes</taxon>
        <taxon>Agaricomycetidae</taxon>
        <taxon>Agaricales</taxon>
        <taxon>Agaricineae</taxon>
        <taxon>Hydnangiaceae</taxon>
        <taxon>Laccaria</taxon>
    </lineage>
</organism>
<name>A0A0C9WUL2_9AGAR</name>
<evidence type="ECO:0000313" key="1">
    <source>
        <dbReference type="EMBL" id="KIJ92238.1"/>
    </source>
</evidence>
<keyword evidence="2" id="KW-1185">Reference proteome</keyword>
<reference evidence="2" key="2">
    <citation type="submission" date="2015-01" db="EMBL/GenBank/DDBJ databases">
        <title>Evolutionary Origins and Diversification of the Mycorrhizal Mutualists.</title>
        <authorList>
            <consortium name="DOE Joint Genome Institute"/>
            <consortium name="Mycorrhizal Genomics Consortium"/>
            <person name="Kohler A."/>
            <person name="Kuo A."/>
            <person name="Nagy L.G."/>
            <person name="Floudas D."/>
            <person name="Copeland A."/>
            <person name="Barry K.W."/>
            <person name="Cichocki N."/>
            <person name="Veneault-Fourrey C."/>
            <person name="LaButti K."/>
            <person name="Lindquist E.A."/>
            <person name="Lipzen A."/>
            <person name="Lundell T."/>
            <person name="Morin E."/>
            <person name="Murat C."/>
            <person name="Riley R."/>
            <person name="Ohm R."/>
            <person name="Sun H."/>
            <person name="Tunlid A."/>
            <person name="Henrissat B."/>
            <person name="Grigoriev I.V."/>
            <person name="Hibbett D.S."/>
            <person name="Martin F."/>
        </authorList>
    </citation>
    <scope>NUCLEOTIDE SEQUENCE [LARGE SCALE GENOMIC DNA]</scope>
    <source>
        <strain evidence="2">LaAM-08-1</strain>
    </source>
</reference>
<dbReference type="OrthoDB" id="3047804at2759"/>
<protein>
    <submittedName>
        <fullName evidence="1">Uncharacterized protein</fullName>
    </submittedName>
</protein>
<dbReference type="AlphaFoldDB" id="A0A0C9WUL2"/>
<proteinExistence type="predicted"/>
<evidence type="ECO:0000313" key="2">
    <source>
        <dbReference type="Proteomes" id="UP000054477"/>
    </source>
</evidence>
<sequence>MIPPKDSVWPDIQPELILPAGMTAAEVWTKHSQPNLLTFYDVTDPKQLVPHRGLPDHAHGISDGSMEALSIATAGVDENRGNLAELDTLYKGPWSSFSLQPGEEMPYFIIRDVQASQYTQQYIPTNNKVTELIHALYLLMRKNSKATLFLDARYEDGAKLTAFLSKHQFAHDNSLIQIYPYTNRSGAEFVNEVEHWKAELSWKRKMWIVPVLNGDTLPQLAGIKNKELDYHKLFKAGQNWFSSMVKADLKIFGFGIPASGVGQHFDLESQVAYDLDGKVIDDPVIKAMFLWDRVLLDLIPWAKKEHPLPIIGVSITYGYSYNGQRYTNSFHTGYPVAWPAGAESHGKELMAVPGNPFMLGADIVICDRAVDNLNTLLGTKMYSWPKDVNYPPLNAKQTDGQRCAKL</sequence>
<gene>
    <name evidence="1" type="ORF">K443DRAFT_13758</name>
</gene>
<reference evidence="1 2" key="1">
    <citation type="submission" date="2014-04" db="EMBL/GenBank/DDBJ databases">
        <authorList>
            <consortium name="DOE Joint Genome Institute"/>
            <person name="Kuo A."/>
            <person name="Kohler A."/>
            <person name="Nagy L.G."/>
            <person name="Floudas D."/>
            <person name="Copeland A."/>
            <person name="Barry K.W."/>
            <person name="Cichocki N."/>
            <person name="Veneault-Fourrey C."/>
            <person name="LaButti K."/>
            <person name="Lindquist E.A."/>
            <person name="Lipzen A."/>
            <person name="Lundell T."/>
            <person name="Morin E."/>
            <person name="Murat C."/>
            <person name="Sun H."/>
            <person name="Tunlid A."/>
            <person name="Henrissat B."/>
            <person name="Grigoriev I.V."/>
            <person name="Hibbett D.S."/>
            <person name="Martin F."/>
            <person name="Nordberg H.P."/>
            <person name="Cantor M.N."/>
            <person name="Hua S.X."/>
        </authorList>
    </citation>
    <scope>NUCLEOTIDE SEQUENCE [LARGE SCALE GENOMIC DNA]</scope>
    <source>
        <strain evidence="1 2">LaAM-08-1</strain>
    </source>
</reference>
<dbReference type="HOGENOM" id="CLU_678053_0_0_1"/>
<dbReference type="Proteomes" id="UP000054477">
    <property type="component" value="Unassembled WGS sequence"/>
</dbReference>